<accession>A0ABX8ZD36</accession>
<dbReference type="InterPro" id="IPR014710">
    <property type="entry name" value="RmlC-like_jellyroll"/>
</dbReference>
<keyword evidence="3" id="KW-0804">Transcription</keyword>
<keyword evidence="2" id="KW-0238">DNA-binding</keyword>
<dbReference type="RefSeq" id="WP_221422429.1">
    <property type="nucleotide sequence ID" value="NZ_CP081297.1"/>
</dbReference>
<evidence type="ECO:0000259" key="4">
    <source>
        <dbReference type="PROSITE" id="PS50042"/>
    </source>
</evidence>
<dbReference type="InterPro" id="IPR018490">
    <property type="entry name" value="cNMP-bd_dom_sf"/>
</dbReference>
<feature type="domain" description="Cyclic nucleotide-binding" evidence="4">
    <location>
        <begin position="1"/>
        <end position="64"/>
    </location>
</feature>
<dbReference type="Gene3D" id="1.10.10.10">
    <property type="entry name" value="Winged helix-like DNA-binding domain superfamily/Winged helix DNA-binding domain"/>
    <property type="match status" value="1"/>
</dbReference>
<dbReference type="Gene3D" id="2.60.120.10">
    <property type="entry name" value="Jelly Rolls"/>
    <property type="match status" value="1"/>
</dbReference>
<proteinExistence type="predicted"/>
<dbReference type="Pfam" id="PF00027">
    <property type="entry name" value="cNMP_binding"/>
    <property type="match status" value="1"/>
</dbReference>
<evidence type="ECO:0000256" key="1">
    <source>
        <dbReference type="ARBA" id="ARBA00023015"/>
    </source>
</evidence>
<dbReference type="SUPFAM" id="SSF51206">
    <property type="entry name" value="cAMP-binding domain-like"/>
    <property type="match status" value="1"/>
</dbReference>
<keyword evidence="1" id="KW-0805">Transcription regulation</keyword>
<name>A0ABX8ZD36_9SPHN</name>
<dbReference type="InterPro" id="IPR012318">
    <property type="entry name" value="HTH_CRP"/>
</dbReference>
<feature type="domain" description="HTH crp-type" evidence="5">
    <location>
        <begin position="126"/>
        <end position="197"/>
    </location>
</feature>
<protein>
    <submittedName>
        <fullName evidence="6">Helix-turn-helix domain-containing protein</fullName>
    </submittedName>
</protein>
<reference evidence="6 7" key="1">
    <citation type="submission" date="2021-08" db="EMBL/GenBank/DDBJ databases">
        <title>Comparative Genomics Analysis of the Genus Qipengyuania Reveals Extensive Genetic Diversity and Metabolic Versatility, Including the Description of Fifteen Novel Species.</title>
        <authorList>
            <person name="Liu Y."/>
        </authorList>
    </citation>
    <scope>NUCLEOTIDE SEQUENCE [LARGE SCALE GENOMIC DNA]</scope>
    <source>
        <strain evidence="6 7">1XM2-8</strain>
    </source>
</reference>
<dbReference type="PROSITE" id="PS50042">
    <property type="entry name" value="CNMP_BINDING_3"/>
    <property type="match status" value="1"/>
</dbReference>
<evidence type="ECO:0000256" key="3">
    <source>
        <dbReference type="ARBA" id="ARBA00023163"/>
    </source>
</evidence>
<dbReference type="CDD" id="cd00038">
    <property type="entry name" value="CAP_ED"/>
    <property type="match status" value="1"/>
</dbReference>
<evidence type="ECO:0000313" key="7">
    <source>
        <dbReference type="Proteomes" id="UP000824280"/>
    </source>
</evidence>
<dbReference type="InterPro" id="IPR036390">
    <property type="entry name" value="WH_DNA-bd_sf"/>
</dbReference>
<dbReference type="SMART" id="SM00419">
    <property type="entry name" value="HTH_CRP"/>
    <property type="match status" value="1"/>
</dbReference>
<dbReference type="InterPro" id="IPR000595">
    <property type="entry name" value="cNMP-bd_dom"/>
</dbReference>
<dbReference type="Pfam" id="PF13545">
    <property type="entry name" value="HTH_Crp_2"/>
    <property type="match status" value="1"/>
</dbReference>
<dbReference type="EMBL" id="CP081297">
    <property type="protein sequence ID" value="QZD86888.1"/>
    <property type="molecule type" value="Genomic_DNA"/>
</dbReference>
<evidence type="ECO:0000259" key="5">
    <source>
        <dbReference type="PROSITE" id="PS51063"/>
    </source>
</evidence>
<dbReference type="InterPro" id="IPR036388">
    <property type="entry name" value="WH-like_DNA-bd_sf"/>
</dbReference>
<dbReference type="Proteomes" id="UP000824280">
    <property type="component" value="Chromosome"/>
</dbReference>
<dbReference type="PROSITE" id="PS51063">
    <property type="entry name" value="HTH_CRP_2"/>
    <property type="match status" value="1"/>
</dbReference>
<keyword evidence="7" id="KW-1185">Reference proteome</keyword>
<gene>
    <name evidence="6" type="ORF">K3166_11945</name>
</gene>
<sequence length="208" mass="23238">MMSNNLQFDRAIGMPARAGEILFLRGEPCEHLFEVRRGVARAVATSYEGDRQVLAFFFPGDVFGLPLADEHRFSAEAVTDIIHTKYSSTGWQAQLAQTCQQEKSILNAVWQEEKAFIARGLVLGRVTALARLSAFLIALTHRLPSPEGLCALELPQTDIASYLATSPETVCRNLRHLRELKVIAMPRRDRFAVLHPGRLEMLAEGIHN</sequence>
<evidence type="ECO:0000256" key="2">
    <source>
        <dbReference type="ARBA" id="ARBA00023125"/>
    </source>
</evidence>
<dbReference type="SUPFAM" id="SSF46785">
    <property type="entry name" value="Winged helix' DNA-binding domain"/>
    <property type="match status" value="1"/>
</dbReference>
<evidence type="ECO:0000313" key="6">
    <source>
        <dbReference type="EMBL" id="QZD86888.1"/>
    </source>
</evidence>
<organism evidence="6 7">
    <name type="scientific">Qipengyuania psychrotolerans</name>
    <dbReference type="NCBI Taxonomy" id="2867238"/>
    <lineage>
        <taxon>Bacteria</taxon>
        <taxon>Pseudomonadati</taxon>
        <taxon>Pseudomonadota</taxon>
        <taxon>Alphaproteobacteria</taxon>
        <taxon>Sphingomonadales</taxon>
        <taxon>Erythrobacteraceae</taxon>
        <taxon>Qipengyuania</taxon>
    </lineage>
</organism>